<organism evidence="2">
    <name type="scientific">Ralstonia solanacearum</name>
    <name type="common">Pseudomonas solanacearum</name>
    <dbReference type="NCBI Taxonomy" id="305"/>
    <lineage>
        <taxon>Bacteria</taxon>
        <taxon>Pseudomonadati</taxon>
        <taxon>Pseudomonadota</taxon>
        <taxon>Betaproteobacteria</taxon>
        <taxon>Burkholderiales</taxon>
        <taxon>Burkholderiaceae</taxon>
        <taxon>Ralstonia</taxon>
        <taxon>Ralstonia solanacearum species complex</taxon>
    </lineage>
</organism>
<dbReference type="EMBL" id="LN899827">
    <property type="protein sequence ID" value="CUV43135.1"/>
    <property type="molecule type" value="Genomic_DNA"/>
</dbReference>
<name>A0A0S4W9J5_RALSL</name>
<reference evidence="2" key="1">
    <citation type="submission" date="2015-10" db="EMBL/GenBank/DDBJ databases">
        <authorList>
            <person name="Gilbert D.G."/>
        </authorList>
    </citation>
    <scope>NUCLEOTIDE SEQUENCE</scope>
    <source>
        <strain evidence="2">Phyl III-seqv23</strain>
    </source>
</reference>
<feature type="compositionally biased region" description="Basic and acidic residues" evidence="1">
    <location>
        <begin position="26"/>
        <end position="38"/>
    </location>
</feature>
<sequence>MLEPADKAVHLPDQVDSGAFAADVGPARDRDATPCRDE</sequence>
<protein>
    <submittedName>
        <fullName evidence="2">Uncharacterized protein</fullName>
    </submittedName>
</protein>
<feature type="region of interest" description="Disordered" evidence="1">
    <location>
        <begin position="1"/>
        <end position="38"/>
    </location>
</feature>
<dbReference type="AlphaFoldDB" id="A0A0S4W9J5"/>
<proteinExistence type="predicted"/>
<feature type="compositionally biased region" description="Basic and acidic residues" evidence="1">
    <location>
        <begin position="1"/>
        <end position="10"/>
    </location>
</feature>
<gene>
    <name evidence="2" type="ORF">TO10_v1_10036</name>
</gene>
<accession>A0A0S4W9J5</accession>
<evidence type="ECO:0000256" key="1">
    <source>
        <dbReference type="SAM" id="MobiDB-lite"/>
    </source>
</evidence>
<evidence type="ECO:0000313" key="2">
    <source>
        <dbReference type="EMBL" id="CUV43135.1"/>
    </source>
</evidence>